<dbReference type="PANTHER" id="PTHR18063:SF6">
    <property type="entry name" value="UBIQUITIN CARBOXYL-TERMINAL HYDROLASE"/>
    <property type="match status" value="1"/>
</dbReference>
<dbReference type="GO" id="GO:0071108">
    <property type="term" value="P:protein K48-linked deubiquitination"/>
    <property type="evidence" value="ECO:0007669"/>
    <property type="project" value="TreeGrafter"/>
</dbReference>
<reference evidence="2" key="2">
    <citation type="journal article" date="2023" name="Proc. Natl. Acad. Sci. U.S.A.">
        <title>A global phylogenomic analysis of the shiitake genus Lentinula.</title>
        <authorList>
            <person name="Sierra-Patev S."/>
            <person name="Min B."/>
            <person name="Naranjo-Ortiz M."/>
            <person name="Looney B."/>
            <person name="Konkel Z."/>
            <person name="Slot J.C."/>
            <person name="Sakamoto Y."/>
            <person name="Steenwyk J.L."/>
            <person name="Rokas A."/>
            <person name="Carro J."/>
            <person name="Camarero S."/>
            <person name="Ferreira P."/>
            <person name="Molpeceres G."/>
            <person name="Ruiz-Duenas F.J."/>
            <person name="Serrano A."/>
            <person name="Henrissat B."/>
            <person name="Drula E."/>
            <person name="Hughes K.W."/>
            <person name="Mata J.L."/>
            <person name="Ishikawa N.K."/>
            <person name="Vargas-Isla R."/>
            <person name="Ushijima S."/>
            <person name="Smith C.A."/>
            <person name="Donoghue J."/>
            <person name="Ahrendt S."/>
            <person name="Andreopoulos W."/>
            <person name="He G."/>
            <person name="LaButti K."/>
            <person name="Lipzen A."/>
            <person name="Ng V."/>
            <person name="Riley R."/>
            <person name="Sandor L."/>
            <person name="Barry K."/>
            <person name="Martinez A.T."/>
            <person name="Xiao Y."/>
            <person name="Gibbons J.G."/>
            <person name="Terashima K."/>
            <person name="Grigoriev I.V."/>
            <person name="Hibbett D."/>
        </authorList>
    </citation>
    <scope>NUCLEOTIDE SEQUENCE</scope>
    <source>
        <strain evidence="2">Sp2 HRB7682 ss15</strain>
    </source>
</reference>
<dbReference type="GO" id="GO:0005829">
    <property type="term" value="C:cytosol"/>
    <property type="evidence" value="ECO:0007669"/>
    <property type="project" value="TreeGrafter"/>
</dbReference>
<proteinExistence type="predicted"/>
<evidence type="ECO:0000259" key="1">
    <source>
        <dbReference type="Pfam" id="PF04424"/>
    </source>
</evidence>
<dbReference type="AlphaFoldDB" id="A0A9W9A201"/>
<evidence type="ECO:0000313" key="2">
    <source>
        <dbReference type="EMBL" id="KAJ4471775.1"/>
    </source>
</evidence>
<dbReference type="GO" id="GO:0071944">
    <property type="term" value="C:cell periphery"/>
    <property type="evidence" value="ECO:0007669"/>
    <property type="project" value="TreeGrafter"/>
</dbReference>
<dbReference type="EMBL" id="JANVFS010000028">
    <property type="protein sequence ID" value="KAJ4471775.1"/>
    <property type="molecule type" value="Genomic_DNA"/>
</dbReference>
<accession>A0A9W9A201</accession>
<dbReference type="PANTHER" id="PTHR18063">
    <property type="entry name" value="NF-E2 INDUCIBLE PROTEIN"/>
    <property type="match status" value="1"/>
</dbReference>
<organism evidence="2 3">
    <name type="scientific">Lentinula lateritia</name>
    <dbReference type="NCBI Taxonomy" id="40482"/>
    <lineage>
        <taxon>Eukaryota</taxon>
        <taxon>Fungi</taxon>
        <taxon>Dikarya</taxon>
        <taxon>Basidiomycota</taxon>
        <taxon>Agaricomycotina</taxon>
        <taxon>Agaricomycetes</taxon>
        <taxon>Agaricomycetidae</taxon>
        <taxon>Agaricales</taxon>
        <taxon>Marasmiineae</taxon>
        <taxon>Omphalotaceae</taxon>
        <taxon>Lentinula</taxon>
    </lineage>
</organism>
<feature type="domain" description="MINDY deubiquitinase" evidence="1">
    <location>
        <begin position="37"/>
        <end position="315"/>
    </location>
</feature>
<dbReference type="GO" id="GO:1990380">
    <property type="term" value="F:K48-linked deubiquitinase activity"/>
    <property type="evidence" value="ECO:0007669"/>
    <property type="project" value="InterPro"/>
</dbReference>
<dbReference type="GO" id="GO:0016807">
    <property type="term" value="F:cysteine-type carboxypeptidase activity"/>
    <property type="evidence" value="ECO:0007669"/>
    <property type="project" value="TreeGrafter"/>
</dbReference>
<protein>
    <recommendedName>
        <fullName evidence="1">MINDY deubiquitinase domain-containing protein</fullName>
    </recommendedName>
</protein>
<gene>
    <name evidence="2" type="ORF">C8J55DRAFT_152834</name>
</gene>
<sequence>MTAQSQPVSQQETNVHTISQQQFQASVDNYQNSVSDVWYLKTIEFGEGDKRKTTKIITQNFNGPCSFIAICNILILRGALEILPPERKTVSYEFLSQLIAEHLLITCPDVDISAALEIMPCTQKGMDLNPLFTGAKSFRPNGTGGELKLFEQVGIDLIHGWLVDPESPEAEAISHTADYDSAVMLIAEADHVTQGRFVVDESDIPQAESSKSPVYSDEERAKIENATSIRRFLDNTQSQLTYHGLFHLASTTKPGALMALFRNLHLSVLYKRDTPEDTSLYNLVTDYIFLNEPSIVWERIEDVQGSMSTFVDSSFIKSSPAGGDFAGQTAEEALRAAEMAQGEFYPSDPAEYVWLHLPFLN</sequence>
<evidence type="ECO:0000313" key="3">
    <source>
        <dbReference type="Proteomes" id="UP001150238"/>
    </source>
</evidence>
<reference evidence="2" key="1">
    <citation type="submission" date="2022-08" db="EMBL/GenBank/DDBJ databases">
        <authorList>
            <consortium name="DOE Joint Genome Institute"/>
            <person name="Min B."/>
            <person name="Riley R."/>
            <person name="Sierra-Patev S."/>
            <person name="Naranjo-Ortiz M."/>
            <person name="Looney B."/>
            <person name="Konkel Z."/>
            <person name="Slot J.C."/>
            <person name="Sakamoto Y."/>
            <person name="Steenwyk J.L."/>
            <person name="Rokas A."/>
            <person name="Carro J."/>
            <person name="Camarero S."/>
            <person name="Ferreira P."/>
            <person name="Molpeceres G."/>
            <person name="Ruiz-Duenas F.J."/>
            <person name="Serrano A."/>
            <person name="Henrissat B."/>
            <person name="Drula E."/>
            <person name="Hughes K.W."/>
            <person name="Mata J.L."/>
            <person name="Ishikawa N.K."/>
            <person name="Vargas-Isla R."/>
            <person name="Ushijima S."/>
            <person name="Smith C.A."/>
            <person name="Ahrendt S."/>
            <person name="Andreopoulos W."/>
            <person name="He G."/>
            <person name="Labutti K."/>
            <person name="Lipzen A."/>
            <person name="Ng V."/>
            <person name="Sandor L."/>
            <person name="Barry K."/>
            <person name="Martinez A.T."/>
            <person name="Xiao Y."/>
            <person name="Gibbons J.G."/>
            <person name="Terashima K."/>
            <person name="Hibbett D.S."/>
            <person name="Grigoriev I.V."/>
        </authorList>
    </citation>
    <scope>NUCLEOTIDE SEQUENCE</scope>
    <source>
        <strain evidence="2">Sp2 HRB7682 ss15</strain>
    </source>
</reference>
<comment type="caution">
    <text evidence="2">The sequence shown here is derived from an EMBL/GenBank/DDBJ whole genome shotgun (WGS) entry which is preliminary data.</text>
</comment>
<name>A0A9W9A201_9AGAR</name>
<dbReference type="InterPro" id="IPR033979">
    <property type="entry name" value="MINDY_domain"/>
</dbReference>
<dbReference type="Proteomes" id="UP001150238">
    <property type="component" value="Unassembled WGS sequence"/>
</dbReference>
<dbReference type="Pfam" id="PF04424">
    <property type="entry name" value="MINDY_DUB"/>
    <property type="match status" value="1"/>
</dbReference>
<dbReference type="GO" id="GO:0004843">
    <property type="term" value="F:cysteine-type deubiquitinase activity"/>
    <property type="evidence" value="ECO:0007669"/>
    <property type="project" value="InterPro"/>
</dbReference>
<dbReference type="InterPro" id="IPR007518">
    <property type="entry name" value="MINDY"/>
</dbReference>